<dbReference type="InterPro" id="IPR036509">
    <property type="entry name" value="Met_Sox_Rdtase_MsrA_sf"/>
</dbReference>
<comment type="caution">
    <text evidence="6">The sequence shown here is derived from an EMBL/GenBank/DDBJ whole genome shotgun (WGS) entry which is preliminary data.</text>
</comment>
<accession>K2JYS6</accession>
<dbReference type="EC" id="1.8.4.11" evidence="4"/>
<proteinExistence type="inferred from homology"/>
<dbReference type="PANTHER" id="PTHR43774:SF1">
    <property type="entry name" value="PEPTIDE METHIONINE SULFOXIDE REDUCTASE MSRA 2"/>
    <property type="match status" value="1"/>
</dbReference>
<dbReference type="OrthoDB" id="4174719at2"/>
<name>K2JYS6_9GAMM</name>
<comment type="function">
    <text evidence="4">Has an important function as a repair enzyme for proteins that have been inactivated by oxidation. Catalyzes the reversible oxidation-reduction of methionine sulfoxide in proteins to methionine.</text>
</comment>
<evidence type="ECO:0000256" key="2">
    <source>
        <dbReference type="ARBA" id="ARBA00047806"/>
    </source>
</evidence>
<protein>
    <recommendedName>
        <fullName evidence="4">Peptide methionine sulfoxide reductase MsrA</fullName>
        <shortName evidence="4">Protein-methionine-S-oxide reductase</shortName>
        <ecNumber evidence="4">1.8.4.11</ecNumber>
    </recommendedName>
    <alternativeName>
        <fullName evidence="4">Peptide-methionine (S)-S-oxide reductase</fullName>
        <shortName evidence="4">Peptide Met(O) reductase</shortName>
    </alternativeName>
</protein>
<dbReference type="STRING" id="745411.B3C1_07399"/>
<evidence type="ECO:0000256" key="3">
    <source>
        <dbReference type="ARBA" id="ARBA00048782"/>
    </source>
</evidence>
<dbReference type="RefSeq" id="WP_008483929.1">
    <property type="nucleotide sequence ID" value="NZ_AMRI01000008.1"/>
</dbReference>
<keyword evidence="1 4" id="KW-0560">Oxidoreductase</keyword>
<comment type="similarity">
    <text evidence="4">Belongs to the MsrA Met sulfoxide reductase family.</text>
</comment>
<feature type="domain" description="Peptide methionine sulphoxide reductase MsrA" evidence="5">
    <location>
        <begin position="3"/>
        <end position="154"/>
    </location>
</feature>
<dbReference type="SUPFAM" id="SSF55068">
    <property type="entry name" value="Peptide methionine sulfoxide reductase"/>
    <property type="match status" value="1"/>
</dbReference>
<evidence type="ECO:0000313" key="6">
    <source>
        <dbReference type="EMBL" id="EKE75484.1"/>
    </source>
</evidence>
<dbReference type="NCBIfam" id="TIGR00401">
    <property type="entry name" value="msrA"/>
    <property type="match status" value="1"/>
</dbReference>
<dbReference type="InterPro" id="IPR002569">
    <property type="entry name" value="Met_Sox_Rdtase_MsrA_dom"/>
</dbReference>
<dbReference type="GO" id="GO:0008113">
    <property type="term" value="F:peptide-methionine (S)-S-oxide reductase activity"/>
    <property type="evidence" value="ECO:0007669"/>
    <property type="project" value="UniProtKB-UniRule"/>
</dbReference>
<dbReference type="AlphaFoldDB" id="K2JYS6"/>
<feature type="active site" evidence="4">
    <location>
        <position position="10"/>
    </location>
</feature>
<keyword evidence="7" id="KW-1185">Reference proteome</keyword>
<evidence type="ECO:0000259" key="5">
    <source>
        <dbReference type="Pfam" id="PF01625"/>
    </source>
</evidence>
<evidence type="ECO:0000256" key="1">
    <source>
        <dbReference type="ARBA" id="ARBA00023002"/>
    </source>
</evidence>
<comment type="catalytic activity">
    <reaction evidence="3 4">
        <text>[thioredoxin]-disulfide + L-methionine + H2O = L-methionine (S)-S-oxide + [thioredoxin]-dithiol</text>
        <dbReference type="Rhea" id="RHEA:19993"/>
        <dbReference type="Rhea" id="RHEA-COMP:10698"/>
        <dbReference type="Rhea" id="RHEA-COMP:10700"/>
        <dbReference type="ChEBI" id="CHEBI:15377"/>
        <dbReference type="ChEBI" id="CHEBI:29950"/>
        <dbReference type="ChEBI" id="CHEBI:50058"/>
        <dbReference type="ChEBI" id="CHEBI:57844"/>
        <dbReference type="ChEBI" id="CHEBI:58772"/>
        <dbReference type="EC" id="1.8.4.11"/>
    </reaction>
</comment>
<dbReference type="EMBL" id="AMRI01000008">
    <property type="protein sequence ID" value="EKE75484.1"/>
    <property type="molecule type" value="Genomic_DNA"/>
</dbReference>
<sequence>MDQITLGGGCFWCLEAVFQRVRGVEAVQSGYAGGQLPDPSYKDVCRGDSGHAEVVQVHFDPRALALDDLFELFFNAHDPTTLNRQGNDVGPQYRSIILFQSPAQQQAAQAAMARAQADYDLPLVTELAPLETFYPAEVEHRDYYNRHQTQPYCQWVIHPKLAQLQLDAL</sequence>
<comment type="catalytic activity">
    <reaction evidence="2 4">
        <text>L-methionyl-[protein] + [thioredoxin]-disulfide + H2O = L-methionyl-(S)-S-oxide-[protein] + [thioredoxin]-dithiol</text>
        <dbReference type="Rhea" id="RHEA:14217"/>
        <dbReference type="Rhea" id="RHEA-COMP:10698"/>
        <dbReference type="Rhea" id="RHEA-COMP:10700"/>
        <dbReference type="Rhea" id="RHEA-COMP:12313"/>
        <dbReference type="Rhea" id="RHEA-COMP:12315"/>
        <dbReference type="ChEBI" id="CHEBI:15377"/>
        <dbReference type="ChEBI" id="CHEBI:16044"/>
        <dbReference type="ChEBI" id="CHEBI:29950"/>
        <dbReference type="ChEBI" id="CHEBI:44120"/>
        <dbReference type="ChEBI" id="CHEBI:50058"/>
        <dbReference type="EC" id="1.8.4.11"/>
    </reaction>
</comment>
<gene>
    <name evidence="4" type="primary">msrA</name>
    <name evidence="6" type="ORF">B3C1_07399</name>
</gene>
<organism evidence="6 7">
    <name type="scientific">Gallaecimonas xiamenensis 3-C-1</name>
    <dbReference type="NCBI Taxonomy" id="745411"/>
    <lineage>
        <taxon>Bacteria</taxon>
        <taxon>Pseudomonadati</taxon>
        <taxon>Pseudomonadota</taxon>
        <taxon>Gammaproteobacteria</taxon>
        <taxon>Enterobacterales</taxon>
        <taxon>Gallaecimonadaceae</taxon>
        <taxon>Gallaecimonas</taxon>
    </lineage>
</organism>
<dbReference type="eggNOG" id="COG0225">
    <property type="taxonomic scope" value="Bacteria"/>
</dbReference>
<dbReference type="PATRIC" id="fig|745411.4.peg.1460"/>
<dbReference type="PANTHER" id="PTHR43774">
    <property type="entry name" value="PEPTIDE METHIONINE SULFOXIDE REDUCTASE"/>
    <property type="match status" value="1"/>
</dbReference>
<dbReference type="Pfam" id="PF01625">
    <property type="entry name" value="PMSR"/>
    <property type="match status" value="1"/>
</dbReference>
<dbReference type="Gene3D" id="3.30.1060.10">
    <property type="entry name" value="Peptide methionine sulphoxide reductase MsrA"/>
    <property type="match status" value="1"/>
</dbReference>
<dbReference type="Proteomes" id="UP000006755">
    <property type="component" value="Unassembled WGS sequence"/>
</dbReference>
<evidence type="ECO:0000256" key="4">
    <source>
        <dbReference type="HAMAP-Rule" id="MF_01401"/>
    </source>
</evidence>
<dbReference type="HAMAP" id="MF_01401">
    <property type="entry name" value="MsrA"/>
    <property type="match status" value="1"/>
</dbReference>
<reference evidence="6 7" key="1">
    <citation type="journal article" date="2012" name="J. Bacteriol.">
        <title>Genome Sequence of Gallaecimonas xiamenensis Type Strain 3-C-1.</title>
        <authorList>
            <person name="Lai Q."/>
            <person name="Wang L."/>
            <person name="Wang W."/>
            <person name="Shao Z."/>
        </authorList>
    </citation>
    <scope>NUCLEOTIDE SEQUENCE [LARGE SCALE GENOMIC DNA]</scope>
    <source>
        <strain evidence="6 7">3-C-1</strain>
    </source>
</reference>
<dbReference type="GO" id="GO:0033744">
    <property type="term" value="F:L-methionine:thioredoxin-disulfide S-oxidoreductase activity"/>
    <property type="evidence" value="ECO:0007669"/>
    <property type="project" value="RHEA"/>
</dbReference>
<evidence type="ECO:0000313" key="7">
    <source>
        <dbReference type="Proteomes" id="UP000006755"/>
    </source>
</evidence>